<protein>
    <submittedName>
        <fullName evidence="5">Transcriptional regulator</fullName>
    </submittedName>
</protein>
<dbReference type="InterPro" id="IPR036388">
    <property type="entry name" value="WH-like_DNA-bd_sf"/>
</dbReference>
<keyword evidence="1" id="KW-0805">Transcription regulation</keyword>
<dbReference type="OrthoDB" id="370168at2"/>
<reference evidence="5 6" key="1">
    <citation type="submission" date="2018-05" db="EMBL/GenBank/DDBJ databases">
        <title>Genetic diversity of glacier-inhabiting Cryobacterium bacteria in China and description of Cryobacterium mengkeensis sp. nov. and Arthrobacter glacialis sp. nov.</title>
        <authorList>
            <person name="Liu Q."/>
            <person name="Xin Y.-H."/>
        </authorList>
    </citation>
    <scope>NUCLEOTIDE SEQUENCE [LARGE SCALE GENOMIC DNA]</scope>
    <source>
        <strain evidence="5 6">SK-1</strain>
    </source>
</reference>
<keyword evidence="2" id="KW-0238">DNA-binding</keyword>
<evidence type="ECO:0000313" key="6">
    <source>
        <dbReference type="Proteomes" id="UP000246722"/>
    </source>
</evidence>
<keyword evidence="3" id="KW-0804">Transcription</keyword>
<comment type="caution">
    <text evidence="5">The sequence shown here is derived from an EMBL/GenBank/DDBJ whole genome shotgun (WGS) entry which is preliminary data.</text>
</comment>
<dbReference type="EMBL" id="QHLY01000008">
    <property type="protein sequence ID" value="PXA70358.1"/>
    <property type="molecule type" value="Genomic_DNA"/>
</dbReference>
<dbReference type="PANTHER" id="PTHR33204:SF37">
    <property type="entry name" value="HTH-TYPE TRANSCRIPTIONAL REGULATOR YODB"/>
    <property type="match status" value="1"/>
</dbReference>
<evidence type="ECO:0000256" key="2">
    <source>
        <dbReference type="ARBA" id="ARBA00023125"/>
    </source>
</evidence>
<proteinExistence type="predicted"/>
<dbReference type="RefSeq" id="WP_110126387.1">
    <property type="nucleotide sequence ID" value="NZ_QHLY01000008.1"/>
</dbReference>
<evidence type="ECO:0000259" key="4">
    <source>
        <dbReference type="PROSITE" id="PS51118"/>
    </source>
</evidence>
<dbReference type="Gene3D" id="1.10.10.10">
    <property type="entry name" value="Winged helix-like DNA-binding domain superfamily/Winged helix DNA-binding domain"/>
    <property type="match status" value="1"/>
</dbReference>
<evidence type="ECO:0000256" key="1">
    <source>
        <dbReference type="ARBA" id="ARBA00023015"/>
    </source>
</evidence>
<dbReference type="GO" id="GO:0003677">
    <property type="term" value="F:DNA binding"/>
    <property type="evidence" value="ECO:0007669"/>
    <property type="project" value="UniProtKB-KW"/>
</dbReference>
<evidence type="ECO:0000313" key="5">
    <source>
        <dbReference type="EMBL" id="PXA70358.1"/>
    </source>
</evidence>
<dbReference type="AlphaFoldDB" id="A0A317ZT69"/>
<dbReference type="InterPro" id="IPR002577">
    <property type="entry name" value="HTH_HxlR"/>
</dbReference>
<accession>A0A317ZT69</accession>
<dbReference type="PROSITE" id="PS51118">
    <property type="entry name" value="HTH_HXLR"/>
    <property type="match status" value="1"/>
</dbReference>
<keyword evidence="6" id="KW-1185">Reference proteome</keyword>
<dbReference type="SUPFAM" id="SSF46785">
    <property type="entry name" value="Winged helix' DNA-binding domain"/>
    <property type="match status" value="1"/>
</dbReference>
<dbReference type="Proteomes" id="UP000246722">
    <property type="component" value="Unassembled WGS sequence"/>
</dbReference>
<gene>
    <name evidence="5" type="ORF">CTB96_07910</name>
</gene>
<sequence>MSASLLAPAVSVTPESALRDRLARLVGDATPADGDAPAANVFAAGCASRVVLDHVTSKWGVLVIVALSETSLRWGELRRGIEGISEKMLAQTLRTLEADGLVHREAQPTIPPRVDYSLTARGHELADNLLPLVRWVGANAAGIVGGR</sequence>
<organism evidence="5 6">
    <name type="scientific">Cryobacterium arcticum</name>
    <dbReference type="NCBI Taxonomy" id="670052"/>
    <lineage>
        <taxon>Bacteria</taxon>
        <taxon>Bacillati</taxon>
        <taxon>Actinomycetota</taxon>
        <taxon>Actinomycetes</taxon>
        <taxon>Micrococcales</taxon>
        <taxon>Microbacteriaceae</taxon>
        <taxon>Cryobacterium</taxon>
    </lineage>
</organism>
<dbReference type="PANTHER" id="PTHR33204">
    <property type="entry name" value="TRANSCRIPTIONAL REGULATOR, MARR FAMILY"/>
    <property type="match status" value="1"/>
</dbReference>
<feature type="domain" description="HTH hxlR-type" evidence="4">
    <location>
        <begin position="46"/>
        <end position="144"/>
    </location>
</feature>
<dbReference type="Pfam" id="PF01638">
    <property type="entry name" value="HxlR"/>
    <property type="match status" value="1"/>
</dbReference>
<name>A0A317ZT69_9MICO</name>
<evidence type="ECO:0000256" key="3">
    <source>
        <dbReference type="ARBA" id="ARBA00023163"/>
    </source>
</evidence>
<dbReference type="InterPro" id="IPR036390">
    <property type="entry name" value="WH_DNA-bd_sf"/>
</dbReference>